<accession>A0A8H9N1A3</accession>
<dbReference type="GO" id="GO:0009288">
    <property type="term" value="C:bacterial-type flagellum"/>
    <property type="evidence" value="ECO:0007669"/>
    <property type="project" value="InterPro"/>
</dbReference>
<reference evidence="1" key="1">
    <citation type="journal article" date="2018" name="Genome Biol.">
        <title>SKESA: strategic k-mer extension for scrupulous assemblies.</title>
        <authorList>
            <person name="Souvorov A."/>
            <person name="Agarwala R."/>
            <person name="Lipman D.J."/>
        </authorList>
    </citation>
    <scope>NUCLEOTIDE SEQUENCE</scope>
    <source>
        <strain evidence="1">BCW_3452</strain>
    </source>
</reference>
<dbReference type="Gene3D" id="1.20.1330.10">
    <property type="entry name" value="f41 fragment of flagellin, N-terminal domain"/>
    <property type="match status" value="1"/>
</dbReference>
<dbReference type="SUPFAM" id="SSF64518">
    <property type="entry name" value="Phase 1 flagellin"/>
    <property type="match status" value="1"/>
</dbReference>
<dbReference type="PANTHER" id="PTHR42792:SF1">
    <property type="entry name" value="FLAGELLAR HOOK-ASSOCIATED PROTEIN 3"/>
    <property type="match status" value="1"/>
</dbReference>
<dbReference type="GO" id="GO:0005198">
    <property type="term" value="F:structural molecule activity"/>
    <property type="evidence" value="ECO:0007669"/>
    <property type="project" value="InterPro"/>
</dbReference>
<comment type="caution">
    <text evidence="1">The sequence shown here is derived from an EMBL/GenBank/DDBJ whole genome shotgun (WGS) entry which is preliminary data.</text>
</comment>
<protein>
    <recommendedName>
        <fullName evidence="2">Flagellin</fullName>
    </recommendedName>
</protein>
<evidence type="ECO:0008006" key="2">
    <source>
        <dbReference type="Google" id="ProtNLM"/>
    </source>
</evidence>
<dbReference type="Proteomes" id="UP000863257">
    <property type="component" value="Unassembled WGS sequence"/>
</dbReference>
<sequence>MRVTTNTMFDRISTGMGNHFNAIAHQMDHSQFRVKQASDDPIAQGRIITLQQNISDLEGFQTSANILQTKLGEIEGNLNAFSDGFKEADNILNKVSSGTMNAQDIQQMGKQLGTLADDLASVLNLQNLNGDFVFSGTAVDQVPFKKEKVMVDIDGVPTELEVYRYQGNSESQTSKIGNSLSLPATFDGSRLVTGEDGADFFETLAIAQHYFEKGKELPLDVQADVEKDMGSLLQSTIQVQSEIGIYYKQAERNSDVYANMISEYKTLLSETQDANYVQVVTEIQKHEQIMKSLASTSKVMLDMAALRIR</sequence>
<gene>
    <name evidence="1" type="ORF">I7730_14310</name>
</gene>
<dbReference type="PANTHER" id="PTHR42792">
    <property type="entry name" value="FLAGELLIN"/>
    <property type="match status" value="1"/>
</dbReference>
<organism evidence="1">
    <name type="scientific">Vibrio vulnificus</name>
    <dbReference type="NCBI Taxonomy" id="672"/>
    <lineage>
        <taxon>Bacteria</taxon>
        <taxon>Pseudomonadati</taxon>
        <taxon>Pseudomonadota</taxon>
        <taxon>Gammaproteobacteria</taxon>
        <taxon>Vibrionales</taxon>
        <taxon>Vibrionaceae</taxon>
        <taxon>Vibrio</taxon>
    </lineage>
</organism>
<dbReference type="InterPro" id="IPR001492">
    <property type="entry name" value="Flagellin"/>
</dbReference>
<dbReference type="AlphaFoldDB" id="A0A8H9N1A3"/>
<dbReference type="EMBL" id="DACRBY010000017">
    <property type="protein sequence ID" value="HAS8540960.1"/>
    <property type="molecule type" value="Genomic_DNA"/>
</dbReference>
<reference evidence="1" key="2">
    <citation type="submission" date="2019-01" db="EMBL/GenBank/DDBJ databases">
        <authorList>
            <consortium name="NCBI Pathogen Detection Project"/>
        </authorList>
    </citation>
    <scope>NUCLEOTIDE SEQUENCE</scope>
    <source>
        <strain evidence="1">BCW_3452</strain>
    </source>
</reference>
<evidence type="ECO:0000313" key="1">
    <source>
        <dbReference type="EMBL" id="HAS8540960.1"/>
    </source>
</evidence>
<name>A0A8H9N1A3_VIBVL</name>
<proteinExistence type="predicted"/>